<gene>
    <name evidence="2" type="ORF">ISP13_11930</name>
</gene>
<dbReference type="InterPro" id="IPR018640">
    <property type="entry name" value="DUF2063"/>
</dbReference>
<feature type="domain" description="Putative DNA-binding" evidence="1">
    <location>
        <begin position="7"/>
        <end position="97"/>
    </location>
</feature>
<comment type="caution">
    <text evidence="2">The sequence shown here is derived from an EMBL/GenBank/DDBJ whole genome shotgun (WGS) entry which is preliminary data.</text>
</comment>
<protein>
    <submittedName>
        <fullName evidence="2">DNA-binding domain-containing protein</fullName>
    </submittedName>
</protein>
<evidence type="ECO:0000259" key="1">
    <source>
        <dbReference type="Pfam" id="PF09836"/>
    </source>
</evidence>
<sequence length="267" mass="30418">MSSLQAIQQQMLQAVLAEKALPPHIVRGDRIADTNSRLAVYRHGYRFRLRDALKGEFTGLQCMVGQRFETLLDRYIDAHPSEHYNIRWYGAGLAAFLDYARPWRDKPQLTEMARLDWAISTAFDAADESSMGVAELSVVPPDAWADLRLSLQKNLQVLTCMHNTDAFRRAADRDAKRPRLQRFAHPHQVMVWRQAMTVHYRPLDGDEWQVLGAAMRGEPFASLCERLAEHHDESAATLRMVALLKRWLEAGLICGWTFDPSLSGSAM</sequence>
<dbReference type="Proteomes" id="UP001620405">
    <property type="component" value="Unassembled WGS sequence"/>
</dbReference>
<keyword evidence="2" id="KW-0238">DNA-binding</keyword>
<reference evidence="2 3" key="1">
    <citation type="submission" date="2020-10" db="EMBL/GenBank/DDBJ databases">
        <title>Phylogeny of dyella-like bacteria.</title>
        <authorList>
            <person name="Fu J."/>
        </authorList>
    </citation>
    <scope>NUCLEOTIDE SEQUENCE [LARGE SCALE GENOMIC DNA]</scope>
    <source>
        <strain evidence="2 3">DHOB07</strain>
    </source>
</reference>
<dbReference type="Pfam" id="PF09836">
    <property type="entry name" value="DUF2063"/>
    <property type="match status" value="1"/>
</dbReference>
<organism evidence="2 3">
    <name type="scientific">Dyella lipolytica</name>
    <dbReference type="NCBI Taxonomy" id="1867835"/>
    <lineage>
        <taxon>Bacteria</taxon>
        <taxon>Pseudomonadati</taxon>
        <taxon>Pseudomonadota</taxon>
        <taxon>Gammaproteobacteria</taxon>
        <taxon>Lysobacterales</taxon>
        <taxon>Rhodanobacteraceae</taxon>
        <taxon>Dyella</taxon>
    </lineage>
</organism>
<dbReference type="EMBL" id="JADIKG010000012">
    <property type="protein sequence ID" value="MFK2874245.1"/>
    <property type="molecule type" value="Genomic_DNA"/>
</dbReference>
<evidence type="ECO:0000313" key="3">
    <source>
        <dbReference type="Proteomes" id="UP001620405"/>
    </source>
</evidence>
<evidence type="ECO:0000313" key="2">
    <source>
        <dbReference type="EMBL" id="MFK2874245.1"/>
    </source>
</evidence>
<dbReference type="GO" id="GO:0003677">
    <property type="term" value="F:DNA binding"/>
    <property type="evidence" value="ECO:0007669"/>
    <property type="project" value="UniProtKB-KW"/>
</dbReference>
<proteinExistence type="predicted"/>
<keyword evidence="3" id="KW-1185">Reference proteome</keyword>
<name>A0ABW8IY13_9GAMM</name>
<dbReference type="RefSeq" id="WP_284401492.1">
    <property type="nucleotide sequence ID" value="NZ_BSNQ01000009.1"/>
</dbReference>
<accession>A0ABW8IY13</accession>